<evidence type="ECO:0000313" key="2">
    <source>
        <dbReference type="Proteomes" id="UP000198977"/>
    </source>
</evidence>
<sequence>MTEKRECWGCPDGMNVDEYPNSEEWCDRRWRWEFLRRSQKVRGAFSLALVKQYQSEERRIPIDYMTAVENLEIVLPLSPQMAAHIGYAALPNPANPASFNFLDQNARSFHEARRIELWDLELVAAGKASALDVFSVVQVPVIFDPNAPIAPQLEGLAEYLLSFRHHSVRDDLQKQRGDLWFSYLRILDAREAGYTYAQCAEHLCGSTAATDQTARDRVRAAKRLQDRM</sequence>
<accession>A0A1I1TJF0</accession>
<evidence type="ECO:0000313" key="1">
    <source>
        <dbReference type="EMBL" id="SFD58667.1"/>
    </source>
</evidence>
<dbReference type="EMBL" id="FOMW01000001">
    <property type="protein sequence ID" value="SFD58667.1"/>
    <property type="molecule type" value="Genomic_DNA"/>
</dbReference>
<reference evidence="1 2" key="1">
    <citation type="submission" date="2016-10" db="EMBL/GenBank/DDBJ databases">
        <authorList>
            <person name="de Groot N.N."/>
        </authorList>
    </citation>
    <scope>NUCLEOTIDE SEQUENCE [LARGE SCALE GENOMIC DNA]</scope>
    <source>
        <strain evidence="1 2">DSM 11443</strain>
    </source>
</reference>
<name>A0A1I1TJF0_9RHOB</name>
<proteinExistence type="predicted"/>
<protein>
    <submittedName>
        <fullName evidence="1">Uncharacterized protein</fullName>
    </submittedName>
</protein>
<keyword evidence="2" id="KW-1185">Reference proteome</keyword>
<gene>
    <name evidence="1" type="ORF">SAMN04488523_101409</name>
</gene>
<dbReference type="AlphaFoldDB" id="A0A1I1TJF0"/>
<dbReference type="STRING" id="74348.SAMN04488523_101409"/>
<organism evidence="1 2">
    <name type="scientific">Sulfitobacter brevis</name>
    <dbReference type="NCBI Taxonomy" id="74348"/>
    <lineage>
        <taxon>Bacteria</taxon>
        <taxon>Pseudomonadati</taxon>
        <taxon>Pseudomonadota</taxon>
        <taxon>Alphaproteobacteria</taxon>
        <taxon>Rhodobacterales</taxon>
        <taxon>Roseobacteraceae</taxon>
        <taxon>Sulfitobacter</taxon>
    </lineage>
</organism>
<dbReference type="Proteomes" id="UP000198977">
    <property type="component" value="Unassembled WGS sequence"/>
</dbReference>